<feature type="non-terminal residue" evidence="2">
    <location>
        <position position="230"/>
    </location>
</feature>
<keyword evidence="3" id="KW-1185">Reference proteome</keyword>
<dbReference type="Pfam" id="PF13439">
    <property type="entry name" value="Glyco_transf_4"/>
    <property type="match status" value="1"/>
</dbReference>
<comment type="caution">
    <text evidence="2">The sequence shown here is derived from an EMBL/GenBank/DDBJ whole genome shotgun (WGS) entry which is preliminary data.</text>
</comment>
<evidence type="ECO:0000313" key="3">
    <source>
        <dbReference type="Proteomes" id="UP001165679"/>
    </source>
</evidence>
<gene>
    <name evidence="2" type="ORF">OL599_23445</name>
</gene>
<keyword evidence="2" id="KW-0808">Transferase</keyword>
<dbReference type="Proteomes" id="UP001165679">
    <property type="component" value="Unassembled WGS sequence"/>
</dbReference>
<name>A0AA41YRJ2_9PROT</name>
<dbReference type="SUPFAM" id="SSF53756">
    <property type="entry name" value="UDP-Glycosyltransferase/glycogen phosphorylase"/>
    <property type="match status" value="1"/>
</dbReference>
<protein>
    <submittedName>
        <fullName evidence="2">Glycosyltransferase</fullName>
        <ecNumber evidence="2">2.4.-.-</ecNumber>
    </submittedName>
</protein>
<dbReference type="GO" id="GO:0016757">
    <property type="term" value="F:glycosyltransferase activity"/>
    <property type="evidence" value="ECO:0007669"/>
    <property type="project" value="UniProtKB-KW"/>
</dbReference>
<accession>A0AA41YRJ2</accession>
<proteinExistence type="predicted"/>
<dbReference type="Gene3D" id="3.40.50.2000">
    <property type="entry name" value="Glycogen Phosphorylase B"/>
    <property type="match status" value="2"/>
</dbReference>
<evidence type="ECO:0000313" key="2">
    <source>
        <dbReference type="EMBL" id="MCW3477525.1"/>
    </source>
</evidence>
<organism evidence="2 3">
    <name type="scientific">Limobrevibacterium gyesilva</name>
    <dbReference type="NCBI Taxonomy" id="2991712"/>
    <lineage>
        <taxon>Bacteria</taxon>
        <taxon>Pseudomonadati</taxon>
        <taxon>Pseudomonadota</taxon>
        <taxon>Alphaproteobacteria</taxon>
        <taxon>Acetobacterales</taxon>
        <taxon>Acetobacteraceae</taxon>
        <taxon>Limobrevibacterium</taxon>
    </lineage>
</organism>
<dbReference type="AlphaFoldDB" id="A0AA41YRJ2"/>
<dbReference type="EMBL" id="JAPDNT010000039">
    <property type="protein sequence ID" value="MCW3477525.1"/>
    <property type="molecule type" value="Genomic_DNA"/>
</dbReference>
<dbReference type="InterPro" id="IPR028098">
    <property type="entry name" value="Glyco_trans_4-like_N"/>
</dbReference>
<keyword evidence="2" id="KW-0328">Glycosyltransferase</keyword>
<evidence type="ECO:0000259" key="1">
    <source>
        <dbReference type="Pfam" id="PF13439"/>
    </source>
</evidence>
<feature type="domain" description="Glycosyltransferase subfamily 4-like N-terminal" evidence="1">
    <location>
        <begin position="63"/>
        <end position="169"/>
    </location>
</feature>
<reference evidence="2" key="1">
    <citation type="submission" date="2022-09" db="EMBL/GenBank/DDBJ databases">
        <title>Rhodovastum sp. nov. RN2-1 isolated from soil in Seongnam, South Korea.</title>
        <authorList>
            <person name="Le N.T."/>
        </authorList>
    </citation>
    <scope>NUCLEOTIDE SEQUENCE</scope>
    <source>
        <strain evidence="2">RN2-1</strain>
    </source>
</reference>
<sequence length="230" mass="24428">MKPVVAMILPPREGFAPGATGAVGLLVHRLASRPGAFAPVVVGMKQGAPFADVAFRAATPSWQPARLARRYAGGVARVLRALRPALIEVHNRPDVALFLAGHFPRTPVCLFLHNDPQGMRRARGAAERAALLARLARVVTVSDYLRGRLLEGVAAPARAPVVLPNCLDLLQIPPSPDPRDKLILFAGRVVSDKGADSFVAACARALPALPGWRAEMIGADRFGPDSPETP</sequence>
<reference evidence="2" key="2">
    <citation type="submission" date="2022-10" db="EMBL/GenBank/DDBJ databases">
        <authorList>
            <person name="Trinh H.N."/>
        </authorList>
    </citation>
    <scope>NUCLEOTIDE SEQUENCE</scope>
    <source>
        <strain evidence="2">RN2-1</strain>
    </source>
</reference>
<dbReference type="EC" id="2.4.-.-" evidence="2"/>